<dbReference type="AlphaFoldDB" id="A0A2U2I4Y5"/>
<dbReference type="RefSeq" id="WP_106756425.1">
    <property type="nucleotide sequence ID" value="NZ_PXWF02000070.1"/>
</dbReference>
<evidence type="ECO:0000313" key="2">
    <source>
        <dbReference type="Proteomes" id="UP000241421"/>
    </source>
</evidence>
<name>A0A2U2I4Y5_9BURK</name>
<keyword evidence="2" id="KW-1185">Reference proteome</keyword>
<comment type="caution">
    <text evidence="1">The sequence shown here is derived from an EMBL/GenBank/DDBJ whole genome shotgun (WGS) entry which is preliminary data.</text>
</comment>
<dbReference type="OrthoDB" id="8758041at2"/>
<evidence type="ECO:0008006" key="3">
    <source>
        <dbReference type="Google" id="ProtNLM"/>
    </source>
</evidence>
<gene>
    <name evidence="1" type="ORF">C7C56_005245</name>
</gene>
<dbReference type="Proteomes" id="UP000241421">
    <property type="component" value="Unassembled WGS sequence"/>
</dbReference>
<evidence type="ECO:0000313" key="1">
    <source>
        <dbReference type="EMBL" id="PWF54777.1"/>
    </source>
</evidence>
<dbReference type="EMBL" id="PXWF02000070">
    <property type="protein sequence ID" value="PWF54777.1"/>
    <property type="molecule type" value="Genomic_DNA"/>
</dbReference>
<reference evidence="1 2" key="1">
    <citation type="submission" date="2018-04" db="EMBL/GenBank/DDBJ databases">
        <title>Massilia violaceinigra sp. nov., a novel purple-pigmented bacterium isolated from Tianshan glacier, Xinjiang, China.</title>
        <authorList>
            <person name="Wang H."/>
        </authorList>
    </citation>
    <scope>NUCLEOTIDE SEQUENCE [LARGE SCALE GENOMIC DNA]</scope>
    <source>
        <strain evidence="1 2">B448-2</strain>
    </source>
</reference>
<accession>A0A2U2I4Y5</accession>
<sequence length="94" mass="10212">MNPADHPSQLDVRFSVPAEHAFNALETVLAIARRGALSLFSLELGPAGTKGDHVVRLALRADEADPLALFMLRLQNVIDIDNVSAQELPERRAA</sequence>
<proteinExistence type="predicted"/>
<protein>
    <recommendedName>
        <fullName evidence="3">Acetolactate synthase</fullName>
    </recommendedName>
</protein>
<organism evidence="1 2">
    <name type="scientific">Massilia glaciei</name>
    <dbReference type="NCBI Taxonomy" id="1524097"/>
    <lineage>
        <taxon>Bacteria</taxon>
        <taxon>Pseudomonadati</taxon>
        <taxon>Pseudomonadota</taxon>
        <taxon>Betaproteobacteria</taxon>
        <taxon>Burkholderiales</taxon>
        <taxon>Oxalobacteraceae</taxon>
        <taxon>Telluria group</taxon>
        <taxon>Massilia</taxon>
    </lineage>
</organism>